<feature type="transmembrane region" description="Helical" evidence="1">
    <location>
        <begin position="222"/>
        <end position="242"/>
    </location>
</feature>
<dbReference type="RefSeq" id="WP_184522612.1">
    <property type="nucleotide sequence ID" value="NZ_JACHGK010000001.1"/>
</dbReference>
<dbReference type="AlphaFoldDB" id="A0A7X0LV77"/>
<feature type="transmembrane region" description="Helical" evidence="1">
    <location>
        <begin position="172"/>
        <end position="193"/>
    </location>
</feature>
<feature type="transmembrane region" description="Helical" evidence="1">
    <location>
        <begin position="304"/>
        <end position="325"/>
    </location>
</feature>
<name>A0A7X0LV77_9BACI</name>
<dbReference type="Proteomes" id="UP000531594">
    <property type="component" value="Unassembled WGS sequence"/>
</dbReference>
<sequence length="331" mass="38619">MDLIEVYVEDVKNRLPQRLRSGAEKELRALIEEKLPEGFTHEDVQRILQDLGSPAEWVFTYRLKGKKYLIAPPYFEKYIRFVVLFALIFLFITSFSIIIERFLAIKEEIHIVSFIVALFIDIFVSAFDAFAHVFLWVTIGFMIMEWVGIPAERIPSINTLWFPNYKQKRTISRAEVLFSLFWIVIWLILLFHADKWLGWYEQTGSSFESLTLIAPLFKQNILISYFPLLLGLALIEFALGVIKLAYARWTFKISFFNLIYHTLSITLLCVMLSNPDLFHPQFLTLMDGNLKLGGATFAANWNKLIWGFALFVILFSLIDIAKGFYHSIKDR</sequence>
<comment type="caution">
    <text evidence="2">The sequence shown here is derived from an EMBL/GenBank/DDBJ whole genome shotgun (WGS) entry which is preliminary data.</text>
</comment>
<protein>
    <submittedName>
        <fullName evidence="2">Uncharacterized protein</fullName>
    </submittedName>
</protein>
<reference evidence="2 3" key="1">
    <citation type="submission" date="2020-08" db="EMBL/GenBank/DDBJ databases">
        <title>Genomic Encyclopedia of Type Strains, Phase IV (KMG-IV): sequencing the most valuable type-strain genomes for metagenomic binning, comparative biology and taxonomic classification.</title>
        <authorList>
            <person name="Goeker M."/>
        </authorList>
    </citation>
    <scope>NUCLEOTIDE SEQUENCE [LARGE SCALE GENOMIC DNA]</scope>
    <source>
        <strain evidence="2 3">DSM 5391</strain>
    </source>
</reference>
<gene>
    <name evidence="2" type="ORF">HNR53_000602</name>
</gene>
<feature type="transmembrane region" description="Helical" evidence="1">
    <location>
        <begin position="254"/>
        <end position="273"/>
    </location>
</feature>
<evidence type="ECO:0000313" key="3">
    <source>
        <dbReference type="Proteomes" id="UP000531594"/>
    </source>
</evidence>
<keyword evidence="1" id="KW-0812">Transmembrane</keyword>
<keyword evidence="1" id="KW-0472">Membrane</keyword>
<keyword evidence="1" id="KW-1133">Transmembrane helix</keyword>
<organism evidence="2 3">
    <name type="scientific">Bacillus benzoevorans</name>
    <dbReference type="NCBI Taxonomy" id="1456"/>
    <lineage>
        <taxon>Bacteria</taxon>
        <taxon>Bacillati</taxon>
        <taxon>Bacillota</taxon>
        <taxon>Bacilli</taxon>
        <taxon>Bacillales</taxon>
        <taxon>Bacillaceae</taxon>
        <taxon>Bacillus</taxon>
    </lineage>
</organism>
<accession>A0A7X0LV77</accession>
<keyword evidence="3" id="KW-1185">Reference proteome</keyword>
<feature type="transmembrane region" description="Helical" evidence="1">
    <location>
        <begin position="111"/>
        <end position="127"/>
    </location>
</feature>
<evidence type="ECO:0000313" key="2">
    <source>
        <dbReference type="EMBL" id="MBB6444014.1"/>
    </source>
</evidence>
<dbReference type="EMBL" id="JACHGK010000001">
    <property type="protein sequence ID" value="MBB6444014.1"/>
    <property type="molecule type" value="Genomic_DNA"/>
</dbReference>
<feature type="transmembrane region" description="Helical" evidence="1">
    <location>
        <begin position="78"/>
        <end position="99"/>
    </location>
</feature>
<proteinExistence type="predicted"/>
<evidence type="ECO:0000256" key="1">
    <source>
        <dbReference type="SAM" id="Phobius"/>
    </source>
</evidence>